<dbReference type="Proteomes" id="UP000008281">
    <property type="component" value="Unassembled WGS sequence"/>
</dbReference>
<dbReference type="OMA" id="PRCNITY"/>
<name>E3MZ66_CAERE</name>
<keyword evidence="3" id="KW-1185">Reference proteome</keyword>
<keyword evidence="1" id="KW-0812">Transmembrane</keyword>
<dbReference type="eggNOG" id="ENOG502TFHX">
    <property type="taxonomic scope" value="Eukaryota"/>
</dbReference>
<dbReference type="AlphaFoldDB" id="E3MZ66"/>
<sequence length="124" mass="14460">MTPELDFYYTTLYPRCNITYSFLSSREGLIYPCHVIQLIVLPLQVLTFYVILKKTPMTMKSMKWPLLINHFWCSCVDLLFCSLVTPYLYIRIFGFICMGLLSYIGVSNLVQVILSVLSVFCKFL</sequence>
<keyword evidence="1" id="KW-0472">Membrane</keyword>
<feature type="transmembrane region" description="Helical" evidence="1">
    <location>
        <begin position="29"/>
        <end position="52"/>
    </location>
</feature>
<keyword evidence="1" id="KW-1133">Transmembrane helix</keyword>
<protein>
    <submittedName>
        <fullName evidence="2">Uncharacterized protein</fullName>
    </submittedName>
</protein>
<feature type="transmembrane region" description="Helical" evidence="1">
    <location>
        <begin position="92"/>
        <end position="120"/>
    </location>
</feature>
<accession>E3MZ66</accession>
<gene>
    <name evidence="2" type="ORF">CRE_05100</name>
</gene>
<reference evidence="2" key="1">
    <citation type="submission" date="2007-07" db="EMBL/GenBank/DDBJ databases">
        <title>PCAP assembly of the Caenorhabditis remanei genome.</title>
        <authorList>
            <consortium name="The Caenorhabditis remanei Sequencing Consortium"/>
            <person name="Wilson R.K."/>
        </authorList>
    </citation>
    <scope>NUCLEOTIDE SEQUENCE [LARGE SCALE GENOMIC DNA]</scope>
    <source>
        <strain evidence="2">PB4641</strain>
    </source>
</reference>
<evidence type="ECO:0000256" key="1">
    <source>
        <dbReference type="SAM" id="Phobius"/>
    </source>
</evidence>
<dbReference type="EMBL" id="DS268499">
    <property type="protein sequence ID" value="EFP12809.1"/>
    <property type="molecule type" value="Genomic_DNA"/>
</dbReference>
<dbReference type="Pfam" id="PF10318">
    <property type="entry name" value="7TM_GPCR_Srh"/>
    <property type="match status" value="1"/>
</dbReference>
<organism evidence="3">
    <name type="scientific">Caenorhabditis remanei</name>
    <name type="common">Caenorhabditis vulgaris</name>
    <dbReference type="NCBI Taxonomy" id="31234"/>
    <lineage>
        <taxon>Eukaryota</taxon>
        <taxon>Metazoa</taxon>
        <taxon>Ecdysozoa</taxon>
        <taxon>Nematoda</taxon>
        <taxon>Chromadorea</taxon>
        <taxon>Rhabditida</taxon>
        <taxon>Rhabditina</taxon>
        <taxon>Rhabditomorpha</taxon>
        <taxon>Rhabditoidea</taxon>
        <taxon>Rhabditidae</taxon>
        <taxon>Peloderinae</taxon>
        <taxon>Caenorhabditis</taxon>
    </lineage>
</organism>
<dbReference type="InParanoid" id="E3MZ66"/>
<dbReference type="InterPro" id="IPR019422">
    <property type="entry name" value="7TM_GPCR_serpentine_rcpt_Srh"/>
</dbReference>
<evidence type="ECO:0000313" key="2">
    <source>
        <dbReference type="EMBL" id="EFP12809.1"/>
    </source>
</evidence>
<dbReference type="HOGENOM" id="CLU_161559_0_0_1"/>
<dbReference type="OrthoDB" id="5867301at2759"/>
<feature type="transmembrane region" description="Helical" evidence="1">
    <location>
        <begin position="64"/>
        <end position="86"/>
    </location>
</feature>
<evidence type="ECO:0000313" key="3">
    <source>
        <dbReference type="Proteomes" id="UP000008281"/>
    </source>
</evidence>
<proteinExistence type="predicted"/>